<protein>
    <submittedName>
        <fullName evidence="1">4351_t:CDS:1</fullName>
    </submittedName>
</protein>
<keyword evidence="2" id="KW-1185">Reference proteome</keyword>
<evidence type="ECO:0000313" key="2">
    <source>
        <dbReference type="Proteomes" id="UP000789901"/>
    </source>
</evidence>
<accession>A0ABN7V4V3</accession>
<feature type="non-terminal residue" evidence="1">
    <location>
        <position position="389"/>
    </location>
</feature>
<gene>
    <name evidence="1" type="ORF">GMARGA_LOCUS14421</name>
</gene>
<reference evidence="1 2" key="1">
    <citation type="submission" date="2021-06" db="EMBL/GenBank/DDBJ databases">
        <authorList>
            <person name="Kallberg Y."/>
            <person name="Tangrot J."/>
            <person name="Rosling A."/>
        </authorList>
    </citation>
    <scope>NUCLEOTIDE SEQUENCE [LARGE SCALE GENOMIC DNA]</scope>
    <source>
        <strain evidence="1 2">120-4 pot B 10/14</strain>
    </source>
</reference>
<proteinExistence type="predicted"/>
<organism evidence="1 2">
    <name type="scientific">Gigaspora margarita</name>
    <dbReference type="NCBI Taxonomy" id="4874"/>
    <lineage>
        <taxon>Eukaryota</taxon>
        <taxon>Fungi</taxon>
        <taxon>Fungi incertae sedis</taxon>
        <taxon>Mucoromycota</taxon>
        <taxon>Glomeromycotina</taxon>
        <taxon>Glomeromycetes</taxon>
        <taxon>Diversisporales</taxon>
        <taxon>Gigasporaceae</taxon>
        <taxon>Gigaspora</taxon>
    </lineage>
</organism>
<sequence length="389" mass="44318">MPYEQTSIDEILPTFDLQVFSIYSNEQSLQFILSDEILPTFDLQVLSVCSNRQNSQSILNDEILPTFDSQVLSICSNEQSSQLMLSDKILPVFGSQVPSICSILRSDILNTNDIENKFVNYNISDRNEHQNVEFKDQEKLEIVFVNASCPKKTGKIKINSCYLEHCNYEIYPDTINFASYYWQFSDELAEFLTAPVLSLQRAEIAEALWYSTKLVSKESITISLLQEQSEIDFYENLDDFLATNVNEIISSLPTLSIQEIWETTRYRASHKNYLLISQPLITYKDGSATSNFISDLTLIYLSSGISFNISKTLNNCCAYGVMNGFCKKAIVVRLDAGSAAIETLNKFLEKFIQQYSVDSNDNQENVTPFDVFTIQDPAVKKRQEAPRVK</sequence>
<dbReference type="Proteomes" id="UP000789901">
    <property type="component" value="Unassembled WGS sequence"/>
</dbReference>
<evidence type="ECO:0000313" key="1">
    <source>
        <dbReference type="EMBL" id="CAG8731339.1"/>
    </source>
</evidence>
<dbReference type="EMBL" id="CAJVQB010009558">
    <property type="protein sequence ID" value="CAG8731339.1"/>
    <property type="molecule type" value="Genomic_DNA"/>
</dbReference>
<comment type="caution">
    <text evidence="1">The sequence shown here is derived from an EMBL/GenBank/DDBJ whole genome shotgun (WGS) entry which is preliminary data.</text>
</comment>
<name>A0ABN7V4V3_GIGMA</name>